<evidence type="ECO:0000256" key="3">
    <source>
        <dbReference type="ARBA" id="ARBA00008919"/>
    </source>
</evidence>
<evidence type="ECO:0000256" key="12">
    <source>
        <dbReference type="RuleBase" id="RU003832"/>
    </source>
</evidence>
<dbReference type="InterPro" id="IPR031481">
    <property type="entry name" value="Glyco_tran_10_N"/>
</dbReference>
<keyword evidence="10 12" id="KW-0472">Membrane</keyword>
<feature type="transmembrane region" description="Helical" evidence="12">
    <location>
        <begin position="6"/>
        <end position="23"/>
    </location>
</feature>
<evidence type="ECO:0000256" key="10">
    <source>
        <dbReference type="ARBA" id="ARBA00023136"/>
    </source>
</evidence>
<dbReference type="PANTHER" id="PTHR48438">
    <property type="entry name" value="ALPHA-(1,3)-FUCOSYLTRANSFERASE C-RELATED"/>
    <property type="match status" value="1"/>
</dbReference>
<keyword evidence="7" id="KW-0735">Signal-anchor</keyword>
<sequence>MNSNLKIFLFLTVIIGLSVLVVIHQPMVYRRHLVYVGALFNVDVNTSEPKEPLIALAGEMETFKLSTTKTKDKEKITTRAIPATKTSVTTRRATTTTTIQPNIASNYKEIAYVNHPGWYLNSIPKEKVFLNCEVKTCRLRKGWKYFNTSDAVVFYGVHSSLRTPPKRTKSDQIWVVSGWESPYHTASDVWSNQGWKDQINWTMTYRLDSDIPVPYGLVKKNENKSNKDYRNIITNKRKMVAWVVSNCNTPGQRMKYVKQLKEIVPVDVFGRCGSPVPKDIFGMINKTYKFYLSFENSLCKDYITEKFFMRQNLDVVLITRGGGNYTKFYPQESFINSNKFKNAHELGKFLLKLDKDNTAYLNYLKSKENYRSLDFGVSIRKGLCNMCKMLHDKKIHRNVYKDYHKWWWNSDCNSKPTDIIL</sequence>
<dbReference type="AlphaFoldDB" id="A0AAN8JT85"/>
<dbReference type="Pfam" id="PF17039">
    <property type="entry name" value="Glyco_tran_10_N"/>
    <property type="match status" value="1"/>
</dbReference>
<comment type="subcellular location">
    <subcellularLocation>
        <location evidence="1">Golgi apparatus membrane</location>
        <topology evidence="1">Single-pass type II membrane protein</topology>
    </subcellularLocation>
    <subcellularLocation>
        <location evidence="12">Golgi apparatus</location>
        <location evidence="12">Golgi stack membrane</location>
        <topology evidence="12">Single-pass type II membrane protein</topology>
    </subcellularLocation>
</comment>
<dbReference type="GO" id="GO:0032580">
    <property type="term" value="C:Golgi cisterna membrane"/>
    <property type="evidence" value="ECO:0007669"/>
    <property type="project" value="UniProtKB-SubCell"/>
</dbReference>
<reference evidence="15 16" key="1">
    <citation type="submission" date="2024-01" db="EMBL/GenBank/DDBJ databases">
        <title>The genome of the rayed Mediterranean limpet Patella caerulea (Linnaeus, 1758).</title>
        <authorList>
            <person name="Anh-Thu Weber A."/>
            <person name="Halstead-Nussloch G."/>
        </authorList>
    </citation>
    <scope>NUCLEOTIDE SEQUENCE [LARGE SCALE GENOMIC DNA]</scope>
    <source>
        <strain evidence="15">AATW-2023a</strain>
        <tissue evidence="15">Whole specimen</tissue>
    </source>
</reference>
<evidence type="ECO:0000256" key="7">
    <source>
        <dbReference type="ARBA" id="ARBA00022968"/>
    </source>
</evidence>
<keyword evidence="11" id="KW-0325">Glycoprotein</keyword>
<dbReference type="PANTHER" id="PTHR48438:SF1">
    <property type="entry name" value="ALPHA-(1,3)-FUCOSYLTRANSFERASE C-RELATED"/>
    <property type="match status" value="1"/>
</dbReference>
<keyword evidence="6 12" id="KW-0812">Transmembrane</keyword>
<evidence type="ECO:0000256" key="2">
    <source>
        <dbReference type="ARBA" id="ARBA00004922"/>
    </source>
</evidence>
<dbReference type="EMBL" id="JAZGQO010000007">
    <property type="protein sequence ID" value="KAK6181434.1"/>
    <property type="molecule type" value="Genomic_DNA"/>
</dbReference>
<keyword evidence="16" id="KW-1185">Reference proteome</keyword>
<keyword evidence="8 12" id="KW-1133">Transmembrane helix</keyword>
<protein>
    <recommendedName>
        <fullName evidence="12">Fucosyltransferase</fullName>
        <ecNumber evidence="12">2.4.1.-</ecNumber>
    </recommendedName>
</protein>
<comment type="pathway">
    <text evidence="2">Protein modification; protein glycosylation.</text>
</comment>
<feature type="domain" description="Fucosyltransferase N-terminal" evidence="14">
    <location>
        <begin position="130"/>
        <end position="216"/>
    </location>
</feature>
<name>A0AAN8JT85_PATCE</name>
<comment type="caution">
    <text evidence="15">The sequence shown here is derived from an EMBL/GenBank/DDBJ whole genome shotgun (WGS) entry which is preliminary data.</text>
</comment>
<evidence type="ECO:0000313" key="15">
    <source>
        <dbReference type="EMBL" id="KAK6181434.1"/>
    </source>
</evidence>
<keyword evidence="9 12" id="KW-0333">Golgi apparatus</keyword>
<evidence type="ECO:0000256" key="4">
    <source>
        <dbReference type="ARBA" id="ARBA00022676"/>
    </source>
</evidence>
<evidence type="ECO:0000256" key="5">
    <source>
        <dbReference type="ARBA" id="ARBA00022679"/>
    </source>
</evidence>
<dbReference type="EC" id="2.4.1.-" evidence="12"/>
<dbReference type="Proteomes" id="UP001347796">
    <property type="component" value="Unassembled WGS sequence"/>
</dbReference>
<keyword evidence="5 12" id="KW-0808">Transferase</keyword>
<comment type="similarity">
    <text evidence="3 12">Belongs to the glycosyltransferase 10 family.</text>
</comment>
<dbReference type="GO" id="GO:0000139">
    <property type="term" value="C:Golgi membrane"/>
    <property type="evidence" value="ECO:0007669"/>
    <property type="project" value="UniProtKB-SubCell"/>
</dbReference>
<dbReference type="FunFam" id="3.40.50.11660:FF:000002">
    <property type="entry name" value="Alpha-(1,3)-fucosyltransferase"/>
    <property type="match status" value="1"/>
</dbReference>
<gene>
    <name evidence="15" type="ORF">SNE40_009282</name>
</gene>
<evidence type="ECO:0000256" key="1">
    <source>
        <dbReference type="ARBA" id="ARBA00004323"/>
    </source>
</evidence>
<dbReference type="InterPro" id="IPR055270">
    <property type="entry name" value="Glyco_tran_10_C"/>
</dbReference>
<evidence type="ECO:0000256" key="6">
    <source>
        <dbReference type="ARBA" id="ARBA00022692"/>
    </source>
</evidence>
<evidence type="ECO:0000256" key="11">
    <source>
        <dbReference type="ARBA" id="ARBA00023180"/>
    </source>
</evidence>
<evidence type="ECO:0000256" key="9">
    <source>
        <dbReference type="ARBA" id="ARBA00023034"/>
    </source>
</evidence>
<proteinExistence type="inferred from homology"/>
<evidence type="ECO:0000313" key="16">
    <source>
        <dbReference type="Proteomes" id="UP001347796"/>
    </source>
</evidence>
<evidence type="ECO:0000256" key="8">
    <source>
        <dbReference type="ARBA" id="ARBA00022989"/>
    </source>
</evidence>
<dbReference type="Gene3D" id="3.40.50.11660">
    <property type="entry name" value="Glycosyl transferase family 10, C-terminal domain"/>
    <property type="match status" value="1"/>
</dbReference>
<feature type="domain" description="Fucosyltransferase C-terminal" evidence="13">
    <location>
        <begin position="234"/>
        <end position="406"/>
    </location>
</feature>
<dbReference type="GO" id="GO:0008417">
    <property type="term" value="F:fucosyltransferase activity"/>
    <property type="evidence" value="ECO:0007669"/>
    <property type="project" value="InterPro"/>
</dbReference>
<organism evidence="15 16">
    <name type="scientific">Patella caerulea</name>
    <name type="common">Rayed Mediterranean limpet</name>
    <dbReference type="NCBI Taxonomy" id="87958"/>
    <lineage>
        <taxon>Eukaryota</taxon>
        <taxon>Metazoa</taxon>
        <taxon>Spiralia</taxon>
        <taxon>Lophotrochozoa</taxon>
        <taxon>Mollusca</taxon>
        <taxon>Gastropoda</taxon>
        <taxon>Patellogastropoda</taxon>
        <taxon>Patelloidea</taxon>
        <taxon>Patellidae</taxon>
        <taxon>Patella</taxon>
    </lineage>
</organism>
<dbReference type="InterPro" id="IPR038577">
    <property type="entry name" value="GT10-like_C_sf"/>
</dbReference>
<dbReference type="Pfam" id="PF00852">
    <property type="entry name" value="Glyco_transf_10"/>
    <property type="match status" value="1"/>
</dbReference>
<keyword evidence="4 12" id="KW-0328">Glycosyltransferase</keyword>
<dbReference type="InterPro" id="IPR001503">
    <property type="entry name" value="Glyco_trans_10"/>
</dbReference>
<dbReference type="SUPFAM" id="SSF53756">
    <property type="entry name" value="UDP-Glycosyltransferase/glycogen phosphorylase"/>
    <property type="match status" value="1"/>
</dbReference>
<accession>A0AAN8JT85</accession>
<evidence type="ECO:0000259" key="14">
    <source>
        <dbReference type="Pfam" id="PF17039"/>
    </source>
</evidence>
<evidence type="ECO:0000259" key="13">
    <source>
        <dbReference type="Pfam" id="PF00852"/>
    </source>
</evidence>